<dbReference type="KEGG" id="lak:106153111"/>
<reference evidence="3" key="1">
    <citation type="submission" date="2025-08" db="UniProtKB">
        <authorList>
            <consortium name="RefSeq"/>
        </authorList>
    </citation>
    <scope>IDENTIFICATION</scope>
    <source>
        <tissue evidence="3">Gonads</tissue>
    </source>
</reference>
<dbReference type="RefSeq" id="XP_013382375.1">
    <property type="nucleotide sequence ID" value="XM_013526921.1"/>
</dbReference>
<gene>
    <name evidence="3" type="primary">LOC106153111</name>
</gene>
<dbReference type="Proteomes" id="UP000085678">
    <property type="component" value="Unplaced"/>
</dbReference>
<evidence type="ECO:0000256" key="1">
    <source>
        <dbReference type="SAM" id="Phobius"/>
    </source>
</evidence>
<evidence type="ECO:0000313" key="2">
    <source>
        <dbReference type="Proteomes" id="UP000085678"/>
    </source>
</evidence>
<protein>
    <submittedName>
        <fullName evidence="3">Uncharacterized protein LOC106153111</fullName>
    </submittedName>
</protein>
<keyword evidence="1" id="KW-1133">Transmembrane helix</keyword>
<proteinExistence type="predicted"/>
<keyword evidence="1" id="KW-0472">Membrane</keyword>
<dbReference type="GeneID" id="106153111"/>
<dbReference type="AlphaFoldDB" id="A0A1S3H8D3"/>
<keyword evidence="1" id="KW-0812">Transmembrane</keyword>
<accession>A0A1S3H8D3</accession>
<dbReference type="InParanoid" id="A0A1S3H8D3"/>
<sequence length="625" mass="72248">MVASRHRGLCTGAIRLRTECEVHYSSKNMLLLTAIFALLVLICNIVYLNRKLSGEAVIVDEEFTNSRFLGYEDEKIMQNLDKALERLSKTRNQSEHAQNIVSMNNSVTIAIGCAISTHNLNIDLSGRVNVTDLLENMSFFIHLMRGFCLTASDNYRYYFYIAYDYNDPLFSRNDSLILFGEAFQITTRNLACQGKSLHLKPVLCMHSKSPGWAQNDAMMAAYLDNMDYYYRINDDTLMINDRWTEKYIQKLSEFDPPNVGVVGPSLFCKYSSCDKSILTYDFVHRTHVEMFGFYYPRQFPEWYADRWITLVYDGVGRMKVLKDLYLAHTQRDGIRYSVNENRRAHLPHLLAEGQEVILTWINAQPDKIPVIDKPRKVIAYSLFGEKIRYWHGALRNAQLLRIFFPTWMMRIYLEPQFNRDNKLVQKYLDIIKKQTNVQVIEVSGHVASSVAPALWRFLVADDTDLEAFIVRDLDSRLSKRDKILVEEWLTSGLPFHIIRDHPNHSPIVRGCLIGAKPKLLRGLLGQNWLELGKQYSQPRGFKSSGNFIEKVVLPKVQNVALCHDIITCPMLKSTYTCHLKNITIPRGSNFDHVGQKFNEFEEPRQIDIDILRHQNSAVTCTRGLV</sequence>
<keyword evidence="2" id="KW-1185">Reference proteome</keyword>
<dbReference type="OrthoDB" id="204305at2759"/>
<name>A0A1S3H8D3_LINAN</name>
<evidence type="ECO:0000313" key="3">
    <source>
        <dbReference type="RefSeq" id="XP_013382375.1"/>
    </source>
</evidence>
<organism evidence="2 3">
    <name type="scientific">Lingula anatina</name>
    <name type="common">Brachiopod</name>
    <name type="synonym">Lingula unguis</name>
    <dbReference type="NCBI Taxonomy" id="7574"/>
    <lineage>
        <taxon>Eukaryota</taxon>
        <taxon>Metazoa</taxon>
        <taxon>Spiralia</taxon>
        <taxon>Lophotrochozoa</taxon>
        <taxon>Brachiopoda</taxon>
        <taxon>Linguliformea</taxon>
        <taxon>Lingulata</taxon>
        <taxon>Lingulida</taxon>
        <taxon>Linguloidea</taxon>
        <taxon>Lingulidae</taxon>
        <taxon>Lingula</taxon>
    </lineage>
</organism>
<feature type="transmembrane region" description="Helical" evidence="1">
    <location>
        <begin position="29"/>
        <end position="48"/>
    </location>
</feature>